<dbReference type="AlphaFoldDB" id="A0AAI9ZRD6"/>
<organism evidence="3 4">
    <name type="scientific">Colletotrichum phormii</name>
    <dbReference type="NCBI Taxonomy" id="359342"/>
    <lineage>
        <taxon>Eukaryota</taxon>
        <taxon>Fungi</taxon>
        <taxon>Dikarya</taxon>
        <taxon>Ascomycota</taxon>
        <taxon>Pezizomycotina</taxon>
        <taxon>Sordariomycetes</taxon>
        <taxon>Hypocreomycetidae</taxon>
        <taxon>Glomerellales</taxon>
        <taxon>Glomerellaceae</taxon>
        <taxon>Colletotrichum</taxon>
        <taxon>Colletotrichum acutatum species complex</taxon>
    </lineage>
</organism>
<dbReference type="GeneID" id="85472819"/>
<dbReference type="Pfam" id="PF21138">
    <property type="entry name" value="SMUBP-2_HCS1_1B"/>
    <property type="match status" value="1"/>
</dbReference>
<accession>A0AAI9ZRD6</accession>
<evidence type="ECO:0000259" key="2">
    <source>
        <dbReference type="Pfam" id="PF21138"/>
    </source>
</evidence>
<feature type="domain" description="Helicase SMUBP-2/HCS1 1B" evidence="2">
    <location>
        <begin position="15"/>
        <end position="141"/>
    </location>
</feature>
<dbReference type="EMBL" id="JAHMHQ010000010">
    <property type="protein sequence ID" value="KAK1636769.1"/>
    <property type="molecule type" value="Genomic_DNA"/>
</dbReference>
<dbReference type="Gene3D" id="2.40.30.270">
    <property type="match status" value="1"/>
</dbReference>
<dbReference type="Proteomes" id="UP001243989">
    <property type="component" value="Unassembled WGS sequence"/>
</dbReference>
<feature type="region of interest" description="Disordered" evidence="1">
    <location>
        <begin position="66"/>
        <end position="96"/>
    </location>
</feature>
<evidence type="ECO:0000313" key="3">
    <source>
        <dbReference type="EMBL" id="KAK1636769.1"/>
    </source>
</evidence>
<evidence type="ECO:0000256" key="1">
    <source>
        <dbReference type="SAM" id="MobiDB-lite"/>
    </source>
</evidence>
<gene>
    <name evidence="3" type="ORF">BDP81DRAFT_394420</name>
</gene>
<dbReference type="InterPro" id="IPR048761">
    <property type="entry name" value="SMUBP-2_HCS1_1B"/>
</dbReference>
<comment type="caution">
    <text evidence="3">The sequence shown here is derived from an EMBL/GenBank/DDBJ whole genome shotgun (WGS) entry which is preliminary data.</text>
</comment>
<sequence>MSPSSEPLSPPSFATTQLSLLATELAAEVSESSALVSSHSPTALQRAGLALPNLVVIARRTGLGGRTVLELSPDPATSSSSSGENELPEHGLRPGDIVLISEQPAGNAKKKEVKELESKGARGVVTRVRREVVGVAVDEGKGEEREFGGRVWIVKVADDVTYRR</sequence>
<keyword evidence="4" id="KW-1185">Reference proteome</keyword>
<dbReference type="RefSeq" id="XP_060445376.1">
    <property type="nucleotide sequence ID" value="XM_060587957.1"/>
</dbReference>
<evidence type="ECO:0000313" key="4">
    <source>
        <dbReference type="Proteomes" id="UP001243989"/>
    </source>
</evidence>
<proteinExistence type="predicted"/>
<name>A0AAI9ZRD6_9PEZI</name>
<reference evidence="3" key="1">
    <citation type="submission" date="2021-06" db="EMBL/GenBank/DDBJ databases">
        <title>Comparative genomics, transcriptomics and evolutionary studies reveal genomic signatures of adaptation to plant cell wall in hemibiotrophic fungi.</title>
        <authorList>
            <consortium name="DOE Joint Genome Institute"/>
            <person name="Baroncelli R."/>
            <person name="Diaz J.F."/>
            <person name="Benocci T."/>
            <person name="Peng M."/>
            <person name="Battaglia E."/>
            <person name="Haridas S."/>
            <person name="Andreopoulos W."/>
            <person name="Labutti K."/>
            <person name="Pangilinan J."/>
            <person name="Floch G.L."/>
            <person name="Makela M.R."/>
            <person name="Henrissat B."/>
            <person name="Grigoriev I.V."/>
            <person name="Crouch J.A."/>
            <person name="De Vries R.P."/>
            <person name="Sukno S.A."/>
            <person name="Thon M.R."/>
        </authorList>
    </citation>
    <scope>NUCLEOTIDE SEQUENCE</scope>
    <source>
        <strain evidence="3">CBS 102054</strain>
    </source>
</reference>
<dbReference type="GO" id="GO:0003723">
    <property type="term" value="F:RNA binding"/>
    <property type="evidence" value="ECO:0007669"/>
    <property type="project" value="InterPro"/>
</dbReference>
<protein>
    <recommendedName>
        <fullName evidence="2">Helicase SMUBP-2/HCS1 1B domain-containing protein</fullName>
    </recommendedName>
</protein>